<dbReference type="EMBL" id="JABFOF010000011">
    <property type="protein sequence ID" value="KAG2372365.1"/>
    <property type="molecule type" value="Genomic_DNA"/>
</dbReference>
<reference evidence="1 2" key="1">
    <citation type="submission" date="2020-05" db="EMBL/GenBank/DDBJ databases">
        <title>Vigna angularis (adzuki bean) Var. LongXiaoDou No. 4 denovo assembly.</title>
        <authorList>
            <person name="Xiang H."/>
        </authorList>
    </citation>
    <scope>NUCLEOTIDE SEQUENCE [LARGE SCALE GENOMIC DNA]</scope>
    <source>
        <tissue evidence="1">Leaf</tissue>
    </source>
</reference>
<protein>
    <recommendedName>
        <fullName evidence="3">FBD domain-containing protein</fullName>
    </recommendedName>
</protein>
<sequence length="292" mass="33336">MSFLNTEFHSFKKKGEKMSFLNFVYRTLLLTQTSTFKSFSIFLGNKYDMSLLNTWISNILVRSRNLRVETHSKMSFSALASHSLFDSKLLEEVVLKMDSCAIRVPKMFARFRSLKLLKLSGILFTLHSSSKVLTLSFPLLKVFETVNCSWLNGNSLNLIAPLLERVVIVEDAESISNETSVPTIYFSGFSLEQFSYCGFANISYYFKLFDSSYAHNASVNIVVNQCPTNRDTETESRAFVLLNEFRQMKCLKFEGCEEGGGAYKRSCTVQVSTLSEILVKFELMQKVKSNYD</sequence>
<dbReference type="InterPro" id="IPR055294">
    <property type="entry name" value="FBL60-like"/>
</dbReference>
<evidence type="ECO:0000313" key="2">
    <source>
        <dbReference type="Proteomes" id="UP000743370"/>
    </source>
</evidence>
<evidence type="ECO:0000313" key="1">
    <source>
        <dbReference type="EMBL" id="KAG2372365.1"/>
    </source>
</evidence>
<dbReference type="PANTHER" id="PTHR31293:SF16">
    <property type="entry name" value="RNI-LIKE SUPERFAMILY PROTEIN"/>
    <property type="match status" value="1"/>
</dbReference>
<dbReference type="Proteomes" id="UP000743370">
    <property type="component" value="Unassembled WGS sequence"/>
</dbReference>
<proteinExistence type="predicted"/>
<organism evidence="1 2">
    <name type="scientific">Phaseolus angularis</name>
    <name type="common">Azuki bean</name>
    <name type="synonym">Vigna angularis</name>
    <dbReference type="NCBI Taxonomy" id="3914"/>
    <lineage>
        <taxon>Eukaryota</taxon>
        <taxon>Viridiplantae</taxon>
        <taxon>Streptophyta</taxon>
        <taxon>Embryophyta</taxon>
        <taxon>Tracheophyta</taxon>
        <taxon>Spermatophyta</taxon>
        <taxon>Magnoliopsida</taxon>
        <taxon>eudicotyledons</taxon>
        <taxon>Gunneridae</taxon>
        <taxon>Pentapetalae</taxon>
        <taxon>rosids</taxon>
        <taxon>fabids</taxon>
        <taxon>Fabales</taxon>
        <taxon>Fabaceae</taxon>
        <taxon>Papilionoideae</taxon>
        <taxon>50 kb inversion clade</taxon>
        <taxon>NPAAA clade</taxon>
        <taxon>indigoferoid/millettioid clade</taxon>
        <taxon>Phaseoleae</taxon>
        <taxon>Vigna</taxon>
    </lineage>
</organism>
<evidence type="ECO:0008006" key="3">
    <source>
        <dbReference type="Google" id="ProtNLM"/>
    </source>
</evidence>
<gene>
    <name evidence="1" type="ORF">HKW66_Vig0207660</name>
</gene>
<name>A0A8T0JJ90_PHAAN</name>
<dbReference type="PANTHER" id="PTHR31293">
    <property type="entry name" value="RNI-LIKE SUPERFAMILY PROTEIN"/>
    <property type="match status" value="1"/>
</dbReference>
<dbReference type="AlphaFoldDB" id="A0A8T0JJ90"/>
<comment type="caution">
    <text evidence="1">The sequence shown here is derived from an EMBL/GenBank/DDBJ whole genome shotgun (WGS) entry which is preliminary data.</text>
</comment>
<accession>A0A8T0JJ90</accession>